<accession>A0AA42CIY0</accession>
<gene>
    <name evidence="2" type="ORF">OL599_17460</name>
</gene>
<dbReference type="GO" id="GO:0051920">
    <property type="term" value="F:peroxiredoxin activity"/>
    <property type="evidence" value="ECO:0007669"/>
    <property type="project" value="InterPro"/>
</dbReference>
<dbReference type="InterPro" id="IPR003779">
    <property type="entry name" value="CMD-like"/>
</dbReference>
<dbReference type="SUPFAM" id="SSF69118">
    <property type="entry name" value="AhpD-like"/>
    <property type="match status" value="1"/>
</dbReference>
<name>A0AA42CIY0_9PROT</name>
<proteinExistence type="predicted"/>
<dbReference type="Gene3D" id="1.20.1290.10">
    <property type="entry name" value="AhpD-like"/>
    <property type="match status" value="1"/>
</dbReference>
<evidence type="ECO:0000313" key="2">
    <source>
        <dbReference type="EMBL" id="MCW3476360.1"/>
    </source>
</evidence>
<dbReference type="AlphaFoldDB" id="A0AA42CIY0"/>
<keyword evidence="3" id="KW-1185">Reference proteome</keyword>
<reference evidence="2" key="1">
    <citation type="submission" date="2022-09" db="EMBL/GenBank/DDBJ databases">
        <title>Rhodovastum sp. nov. RN2-1 isolated from soil in Seongnam, South Korea.</title>
        <authorList>
            <person name="Le N.T."/>
        </authorList>
    </citation>
    <scope>NUCLEOTIDE SEQUENCE</scope>
    <source>
        <strain evidence="2">RN2-1</strain>
    </source>
</reference>
<dbReference type="Pfam" id="PF02627">
    <property type="entry name" value="CMD"/>
    <property type="match status" value="1"/>
</dbReference>
<protein>
    <submittedName>
        <fullName evidence="2">Carboxymuconolactone decarboxylase family protein</fullName>
    </submittedName>
</protein>
<dbReference type="Proteomes" id="UP001165679">
    <property type="component" value="Unassembled WGS sequence"/>
</dbReference>
<dbReference type="EMBL" id="JAPDNT010000018">
    <property type="protein sequence ID" value="MCW3476360.1"/>
    <property type="molecule type" value="Genomic_DNA"/>
</dbReference>
<dbReference type="InterPro" id="IPR029032">
    <property type="entry name" value="AhpD-like"/>
</dbReference>
<organism evidence="2 3">
    <name type="scientific">Limobrevibacterium gyesilva</name>
    <dbReference type="NCBI Taxonomy" id="2991712"/>
    <lineage>
        <taxon>Bacteria</taxon>
        <taxon>Pseudomonadati</taxon>
        <taxon>Pseudomonadota</taxon>
        <taxon>Alphaproteobacteria</taxon>
        <taxon>Acetobacterales</taxon>
        <taxon>Acetobacteraceae</taxon>
        <taxon>Limobrevibacterium</taxon>
    </lineage>
</organism>
<feature type="domain" description="Carboxymuconolactone decarboxylase-like" evidence="1">
    <location>
        <begin position="30"/>
        <end position="108"/>
    </location>
</feature>
<evidence type="ECO:0000259" key="1">
    <source>
        <dbReference type="Pfam" id="PF02627"/>
    </source>
</evidence>
<reference evidence="2" key="2">
    <citation type="submission" date="2022-10" db="EMBL/GenBank/DDBJ databases">
        <authorList>
            <person name="Trinh H.N."/>
        </authorList>
    </citation>
    <scope>NUCLEOTIDE SEQUENCE</scope>
    <source>
        <strain evidence="2">RN2-1</strain>
    </source>
</reference>
<sequence length="118" mass="12599">MTTRQDAKGDGGDLPAGAGRFAARYPAIWQAYGQLGERCAMEGTLDARTRRLVKLALAIGAGLEGAVHSHVRRALREGIAKAELEQVMLLAVPSLGLPAAVRAMTWIDDLTGETDTER</sequence>
<dbReference type="PANTHER" id="PTHR33930">
    <property type="entry name" value="ALKYL HYDROPEROXIDE REDUCTASE AHPD"/>
    <property type="match status" value="1"/>
</dbReference>
<dbReference type="RefSeq" id="WP_264715143.1">
    <property type="nucleotide sequence ID" value="NZ_JAPDNT010000018.1"/>
</dbReference>
<dbReference type="PANTHER" id="PTHR33930:SF2">
    <property type="entry name" value="BLR3452 PROTEIN"/>
    <property type="match status" value="1"/>
</dbReference>
<evidence type="ECO:0000313" key="3">
    <source>
        <dbReference type="Proteomes" id="UP001165679"/>
    </source>
</evidence>
<comment type="caution">
    <text evidence="2">The sequence shown here is derived from an EMBL/GenBank/DDBJ whole genome shotgun (WGS) entry which is preliminary data.</text>
</comment>